<evidence type="ECO:0000313" key="1">
    <source>
        <dbReference type="EMBL" id="CAB9525534.1"/>
    </source>
</evidence>
<comment type="caution">
    <text evidence="1">The sequence shown here is derived from an EMBL/GenBank/DDBJ whole genome shotgun (WGS) entry which is preliminary data.</text>
</comment>
<reference evidence="1" key="1">
    <citation type="submission" date="2020-06" db="EMBL/GenBank/DDBJ databases">
        <authorList>
            <consortium name="Plant Systems Biology data submission"/>
        </authorList>
    </citation>
    <scope>NUCLEOTIDE SEQUENCE</scope>
    <source>
        <strain evidence="1">D6</strain>
    </source>
</reference>
<dbReference type="EMBL" id="CAICTM010001688">
    <property type="protein sequence ID" value="CAB9525534.1"/>
    <property type="molecule type" value="Genomic_DNA"/>
</dbReference>
<accession>A0A9N8ET23</accession>
<proteinExistence type="predicted"/>
<evidence type="ECO:0000313" key="2">
    <source>
        <dbReference type="Proteomes" id="UP001153069"/>
    </source>
</evidence>
<name>A0A9N8ET23_9STRA</name>
<dbReference type="Proteomes" id="UP001153069">
    <property type="component" value="Unassembled WGS sequence"/>
</dbReference>
<protein>
    <submittedName>
        <fullName evidence="1">Uncharacterized protein</fullName>
    </submittedName>
</protein>
<keyword evidence="2" id="KW-1185">Reference proteome</keyword>
<gene>
    <name evidence="1" type="ORF">SEMRO_1690_G291380.1</name>
</gene>
<sequence length="155" mass="17667">MDILVLAVQNSLRKTKKRALGVLEQAMEKAPYRVPFKHVETLVSIMQQDKNCRDAIWAMLQKFRLLPPNLIQFPSDDLLENPLLPMLIAERTTSPVIFMKAMTSRVLQIVQQEGNTFVSQTLAEDSLIGRFVRPHLETIPPRNDSPLSLDHEHGV</sequence>
<dbReference type="AlphaFoldDB" id="A0A9N8ET23"/>
<organism evidence="1 2">
    <name type="scientific">Seminavis robusta</name>
    <dbReference type="NCBI Taxonomy" id="568900"/>
    <lineage>
        <taxon>Eukaryota</taxon>
        <taxon>Sar</taxon>
        <taxon>Stramenopiles</taxon>
        <taxon>Ochrophyta</taxon>
        <taxon>Bacillariophyta</taxon>
        <taxon>Bacillariophyceae</taxon>
        <taxon>Bacillariophycidae</taxon>
        <taxon>Naviculales</taxon>
        <taxon>Naviculaceae</taxon>
        <taxon>Seminavis</taxon>
    </lineage>
</organism>